<gene>
    <name evidence="2" type="ORF">yc1106_00548</name>
</gene>
<dbReference type="OrthoDB" id="3772259at2759"/>
<organism evidence="2 3">
    <name type="scientific">Curvularia clavata</name>
    <dbReference type="NCBI Taxonomy" id="95742"/>
    <lineage>
        <taxon>Eukaryota</taxon>
        <taxon>Fungi</taxon>
        <taxon>Dikarya</taxon>
        <taxon>Ascomycota</taxon>
        <taxon>Pezizomycotina</taxon>
        <taxon>Dothideomycetes</taxon>
        <taxon>Pleosporomycetidae</taxon>
        <taxon>Pleosporales</taxon>
        <taxon>Pleosporineae</taxon>
        <taxon>Pleosporaceae</taxon>
        <taxon>Curvularia</taxon>
    </lineage>
</organism>
<dbReference type="Proteomes" id="UP001056012">
    <property type="component" value="Chromosome 1"/>
</dbReference>
<evidence type="ECO:0000313" key="2">
    <source>
        <dbReference type="EMBL" id="USP73274.1"/>
    </source>
</evidence>
<dbReference type="AlphaFoldDB" id="A0A9Q8Z042"/>
<feature type="chain" id="PRO_5040445632" evidence="1">
    <location>
        <begin position="19"/>
        <end position="50"/>
    </location>
</feature>
<keyword evidence="1" id="KW-0732">Signal</keyword>
<dbReference type="EMBL" id="CP089274">
    <property type="protein sequence ID" value="USP73274.1"/>
    <property type="molecule type" value="Genomic_DNA"/>
</dbReference>
<dbReference type="VEuPathDB" id="FungiDB:yc1106_00548"/>
<reference evidence="2" key="1">
    <citation type="submission" date="2021-12" db="EMBL/GenBank/DDBJ databases">
        <title>Curvularia clavata genome.</title>
        <authorList>
            <person name="Cao Y."/>
        </authorList>
    </citation>
    <scope>NUCLEOTIDE SEQUENCE</scope>
    <source>
        <strain evidence="2">Yc1106</strain>
    </source>
</reference>
<evidence type="ECO:0000256" key="1">
    <source>
        <dbReference type="SAM" id="SignalP"/>
    </source>
</evidence>
<evidence type="ECO:0000313" key="3">
    <source>
        <dbReference type="Proteomes" id="UP001056012"/>
    </source>
</evidence>
<keyword evidence="3" id="KW-1185">Reference proteome</keyword>
<sequence>MKFSIVATILSMAAFAVAAPIANEDISARQNHGMCVKSDETGTVTQIPDC</sequence>
<name>A0A9Q8Z042_CURCL</name>
<protein>
    <submittedName>
        <fullName evidence="2">Uncharacterized protein</fullName>
    </submittedName>
</protein>
<accession>A0A9Q8Z042</accession>
<feature type="signal peptide" evidence="1">
    <location>
        <begin position="1"/>
        <end position="18"/>
    </location>
</feature>
<proteinExistence type="predicted"/>